<feature type="compositionally biased region" description="Basic residues" evidence="1">
    <location>
        <begin position="166"/>
        <end position="176"/>
    </location>
</feature>
<proteinExistence type="predicted"/>
<reference evidence="2 3" key="1">
    <citation type="submission" date="2014-04" db="EMBL/GenBank/DDBJ databases">
        <authorList>
            <consortium name="DOE Joint Genome Institute"/>
            <person name="Kuo A."/>
            <person name="Kohler A."/>
            <person name="Costa M.D."/>
            <person name="Nagy L.G."/>
            <person name="Floudas D."/>
            <person name="Copeland A."/>
            <person name="Barry K.W."/>
            <person name="Cichocki N."/>
            <person name="Veneault-Fourrey C."/>
            <person name="LaButti K."/>
            <person name="Lindquist E.A."/>
            <person name="Lipzen A."/>
            <person name="Lundell T."/>
            <person name="Morin E."/>
            <person name="Murat C."/>
            <person name="Sun H."/>
            <person name="Tunlid A."/>
            <person name="Henrissat B."/>
            <person name="Grigoriev I.V."/>
            <person name="Hibbett D.S."/>
            <person name="Martin F."/>
            <person name="Nordberg H.P."/>
            <person name="Cantor M.N."/>
            <person name="Hua S.X."/>
        </authorList>
    </citation>
    <scope>NUCLEOTIDE SEQUENCE [LARGE SCALE GENOMIC DNA]</scope>
    <source>
        <strain evidence="2 3">441</strain>
    </source>
</reference>
<dbReference type="Proteomes" id="UP000054018">
    <property type="component" value="Unassembled WGS sequence"/>
</dbReference>
<feature type="region of interest" description="Disordered" evidence="1">
    <location>
        <begin position="1"/>
        <end position="37"/>
    </location>
</feature>
<protein>
    <submittedName>
        <fullName evidence="2">Uncharacterized protein</fullName>
    </submittedName>
</protein>
<evidence type="ECO:0000256" key="1">
    <source>
        <dbReference type="SAM" id="MobiDB-lite"/>
    </source>
</evidence>
<dbReference type="AlphaFoldDB" id="A0A0C9YI56"/>
<organism evidence="2 3">
    <name type="scientific">Pisolithus microcarpus 441</name>
    <dbReference type="NCBI Taxonomy" id="765257"/>
    <lineage>
        <taxon>Eukaryota</taxon>
        <taxon>Fungi</taxon>
        <taxon>Dikarya</taxon>
        <taxon>Basidiomycota</taxon>
        <taxon>Agaricomycotina</taxon>
        <taxon>Agaricomycetes</taxon>
        <taxon>Agaricomycetidae</taxon>
        <taxon>Boletales</taxon>
        <taxon>Sclerodermatineae</taxon>
        <taxon>Pisolithaceae</taxon>
        <taxon>Pisolithus</taxon>
    </lineage>
</organism>
<accession>A0A0C9YI56</accession>
<feature type="region of interest" description="Disordered" evidence="1">
    <location>
        <begin position="146"/>
        <end position="176"/>
    </location>
</feature>
<keyword evidence="3" id="KW-1185">Reference proteome</keyword>
<reference evidence="3" key="2">
    <citation type="submission" date="2015-01" db="EMBL/GenBank/DDBJ databases">
        <title>Evolutionary Origins and Diversification of the Mycorrhizal Mutualists.</title>
        <authorList>
            <consortium name="DOE Joint Genome Institute"/>
            <consortium name="Mycorrhizal Genomics Consortium"/>
            <person name="Kohler A."/>
            <person name="Kuo A."/>
            <person name="Nagy L.G."/>
            <person name="Floudas D."/>
            <person name="Copeland A."/>
            <person name="Barry K.W."/>
            <person name="Cichocki N."/>
            <person name="Veneault-Fourrey C."/>
            <person name="LaButti K."/>
            <person name="Lindquist E.A."/>
            <person name="Lipzen A."/>
            <person name="Lundell T."/>
            <person name="Morin E."/>
            <person name="Murat C."/>
            <person name="Riley R."/>
            <person name="Ohm R."/>
            <person name="Sun H."/>
            <person name="Tunlid A."/>
            <person name="Henrissat B."/>
            <person name="Grigoriev I.V."/>
            <person name="Hibbett D.S."/>
            <person name="Martin F."/>
        </authorList>
    </citation>
    <scope>NUCLEOTIDE SEQUENCE [LARGE SCALE GENOMIC DNA]</scope>
    <source>
        <strain evidence="3">441</strain>
    </source>
</reference>
<name>A0A0C9YI56_9AGAM</name>
<evidence type="ECO:0000313" key="3">
    <source>
        <dbReference type="Proteomes" id="UP000054018"/>
    </source>
</evidence>
<dbReference type="EMBL" id="KN833993">
    <property type="protein sequence ID" value="KIK13459.1"/>
    <property type="molecule type" value="Genomic_DNA"/>
</dbReference>
<dbReference type="HOGENOM" id="CLU_034218_0_0_1"/>
<evidence type="ECO:0000313" key="2">
    <source>
        <dbReference type="EMBL" id="KIK13459.1"/>
    </source>
</evidence>
<dbReference type="OrthoDB" id="3224221at2759"/>
<feature type="compositionally biased region" description="Basic and acidic residues" evidence="1">
    <location>
        <begin position="153"/>
        <end position="165"/>
    </location>
</feature>
<sequence length="311" mass="35402">MSQQLPATQVAPAVAETMEDSDDPMPDYKRKRRSKAKLSLQENVRRHAVHLLKRKSRWKPFPKVASPKETVLYAATGQGGPTVENFCLDFHGPLASAWNKRATDVFASHFFDCGWYGSPRKDDIKRAFETHMRTLRAQYANLHADAAADDEQSQIKHDEEKEKARAQRRRSLRHRRANACSAHMDLARFSSLWATLPPDAMSGDETDHQPGQKRYAITKLSWRSQAATEWLRVFDPLHLSTRFNSNGRAKRGALPHTRIPSRRVEMSSQPVPRLPSNFYDAAWLLTLDDDAKAKLKMLPEVDLMHTPAVLA</sequence>
<gene>
    <name evidence="2" type="ORF">PISMIDRAFT_31175</name>
</gene>